<dbReference type="Proteomes" id="UP000199520">
    <property type="component" value="Unassembled WGS sequence"/>
</dbReference>
<evidence type="ECO:0000313" key="2">
    <source>
        <dbReference type="Proteomes" id="UP000199520"/>
    </source>
</evidence>
<proteinExistence type="predicted"/>
<keyword evidence="2" id="KW-1185">Reference proteome</keyword>
<organism evidence="1 2">
    <name type="scientific">Pelosinus propionicus DSM 13327</name>
    <dbReference type="NCBI Taxonomy" id="1123291"/>
    <lineage>
        <taxon>Bacteria</taxon>
        <taxon>Bacillati</taxon>
        <taxon>Bacillota</taxon>
        <taxon>Negativicutes</taxon>
        <taxon>Selenomonadales</taxon>
        <taxon>Sporomusaceae</taxon>
        <taxon>Pelosinus</taxon>
    </lineage>
</organism>
<reference evidence="2" key="1">
    <citation type="submission" date="2016-10" db="EMBL/GenBank/DDBJ databases">
        <authorList>
            <person name="Varghese N."/>
            <person name="Submissions S."/>
        </authorList>
    </citation>
    <scope>NUCLEOTIDE SEQUENCE [LARGE SCALE GENOMIC DNA]</scope>
    <source>
        <strain evidence="2">DSM 13327</strain>
    </source>
</reference>
<dbReference type="EMBL" id="FOTS01000047">
    <property type="protein sequence ID" value="SFM15031.1"/>
    <property type="molecule type" value="Genomic_DNA"/>
</dbReference>
<sequence length="43" mass="4497">MNAGGEGLFCRHLLLNTSLYKSNMAIPAAPCGQYTVPGLAGCR</sequence>
<gene>
    <name evidence="1" type="ORF">SAMN04490355_10473</name>
</gene>
<name>A0A1I4NHT7_9FIRM</name>
<accession>A0A1I4NHT7</accession>
<evidence type="ECO:0000313" key="1">
    <source>
        <dbReference type="EMBL" id="SFM15031.1"/>
    </source>
</evidence>
<dbReference type="AlphaFoldDB" id="A0A1I4NHT7"/>
<protein>
    <submittedName>
        <fullName evidence="1">Uncharacterized protein</fullName>
    </submittedName>
</protein>